<name>A0ABV4NWS2_9GAMM</name>
<dbReference type="Pfam" id="PF16925">
    <property type="entry name" value="TetR_C_13"/>
    <property type="match status" value="1"/>
</dbReference>
<evidence type="ECO:0000313" key="7">
    <source>
        <dbReference type="Proteomes" id="UP001569428"/>
    </source>
</evidence>
<keyword evidence="2 4" id="KW-0238">DNA-binding</keyword>
<feature type="DNA-binding region" description="H-T-H motif" evidence="4">
    <location>
        <begin position="29"/>
        <end position="48"/>
    </location>
</feature>
<dbReference type="PROSITE" id="PS50977">
    <property type="entry name" value="HTH_TETR_2"/>
    <property type="match status" value="1"/>
</dbReference>
<dbReference type="InterPro" id="IPR001647">
    <property type="entry name" value="HTH_TetR"/>
</dbReference>
<reference evidence="6 7" key="1">
    <citation type="submission" date="2024-08" db="EMBL/GenBank/DDBJ databases">
        <authorList>
            <person name="Ishaq N."/>
        </authorList>
    </citation>
    <scope>NUCLEOTIDE SEQUENCE [LARGE SCALE GENOMIC DNA]</scope>
    <source>
        <strain evidence="6 7">DSM 18651</strain>
    </source>
</reference>
<evidence type="ECO:0000256" key="2">
    <source>
        <dbReference type="ARBA" id="ARBA00023125"/>
    </source>
</evidence>
<evidence type="ECO:0000259" key="5">
    <source>
        <dbReference type="PROSITE" id="PS50977"/>
    </source>
</evidence>
<accession>A0ABV4NWS2</accession>
<dbReference type="SUPFAM" id="SSF46689">
    <property type="entry name" value="Homeodomain-like"/>
    <property type="match status" value="1"/>
</dbReference>
<dbReference type="SUPFAM" id="SSF48498">
    <property type="entry name" value="Tetracyclin repressor-like, C-terminal domain"/>
    <property type="match status" value="1"/>
</dbReference>
<dbReference type="RefSeq" id="WP_371838006.1">
    <property type="nucleotide sequence ID" value="NZ_JBGMEK010000008.1"/>
</dbReference>
<keyword evidence="7" id="KW-1185">Reference proteome</keyword>
<protein>
    <submittedName>
        <fullName evidence="6">TetR/AcrR family transcriptional regulator</fullName>
    </submittedName>
</protein>
<dbReference type="Gene3D" id="1.10.357.10">
    <property type="entry name" value="Tetracycline Repressor, domain 2"/>
    <property type="match status" value="1"/>
</dbReference>
<evidence type="ECO:0000256" key="1">
    <source>
        <dbReference type="ARBA" id="ARBA00023015"/>
    </source>
</evidence>
<organism evidence="6 7">
    <name type="scientific">Microbulbifer epialgicus</name>
    <dbReference type="NCBI Taxonomy" id="393907"/>
    <lineage>
        <taxon>Bacteria</taxon>
        <taxon>Pseudomonadati</taxon>
        <taxon>Pseudomonadota</taxon>
        <taxon>Gammaproteobacteria</taxon>
        <taxon>Cellvibrionales</taxon>
        <taxon>Microbulbiferaceae</taxon>
        <taxon>Microbulbifer</taxon>
    </lineage>
</organism>
<keyword evidence="1" id="KW-0805">Transcription regulation</keyword>
<evidence type="ECO:0000256" key="3">
    <source>
        <dbReference type="ARBA" id="ARBA00023163"/>
    </source>
</evidence>
<proteinExistence type="predicted"/>
<dbReference type="Gene3D" id="1.10.10.60">
    <property type="entry name" value="Homeodomain-like"/>
    <property type="match status" value="1"/>
</dbReference>
<keyword evidence="3" id="KW-0804">Transcription</keyword>
<evidence type="ECO:0000256" key="4">
    <source>
        <dbReference type="PROSITE-ProRule" id="PRU00335"/>
    </source>
</evidence>
<dbReference type="Proteomes" id="UP001569428">
    <property type="component" value="Unassembled WGS sequence"/>
</dbReference>
<dbReference type="InterPro" id="IPR011075">
    <property type="entry name" value="TetR_C"/>
</dbReference>
<feature type="domain" description="HTH tetR-type" evidence="5">
    <location>
        <begin position="6"/>
        <end position="66"/>
    </location>
</feature>
<evidence type="ECO:0000313" key="6">
    <source>
        <dbReference type="EMBL" id="MFA0810411.1"/>
    </source>
</evidence>
<dbReference type="PANTHER" id="PTHR47506">
    <property type="entry name" value="TRANSCRIPTIONAL REGULATORY PROTEIN"/>
    <property type="match status" value="1"/>
</dbReference>
<comment type="caution">
    <text evidence="6">The sequence shown here is derived from an EMBL/GenBank/DDBJ whole genome shotgun (WGS) entry which is preliminary data.</text>
</comment>
<gene>
    <name evidence="6" type="ORF">ACCI49_05705</name>
</gene>
<dbReference type="EMBL" id="JBGMEK010000008">
    <property type="protein sequence ID" value="MFA0810411.1"/>
    <property type="molecule type" value="Genomic_DNA"/>
</dbReference>
<dbReference type="InterPro" id="IPR036271">
    <property type="entry name" value="Tet_transcr_reg_TetR-rel_C_sf"/>
</dbReference>
<sequence length="202" mass="22695">MANTAKFDRQKVMDKVTRLFWQKGFHSTSTRDLQQATNLRPGSIYAAFGSKSGLFEEVLDFYAQNRNELLERCMAGEEVRLGGLRAFFHLILLEEDPDAPNELCLLAKAISELDESEEALLKKTRALLAAHGARFRHYIEEATATGELPESTDSILLAQQLQVQLIGLRTFLRATDNRSAVEQMIEQLFNPVVKSVASGKIH</sequence>
<dbReference type="Pfam" id="PF00440">
    <property type="entry name" value="TetR_N"/>
    <property type="match status" value="1"/>
</dbReference>
<dbReference type="PANTHER" id="PTHR47506:SF8">
    <property type="entry name" value="REPRESSOR OF PUTATIVE XENOBIOTIC REDUCTASE TETR FAMILY-RELATED"/>
    <property type="match status" value="1"/>
</dbReference>
<dbReference type="InterPro" id="IPR009057">
    <property type="entry name" value="Homeodomain-like_sf"/>
</dbReference>